<dbReference type="InterPro" id="IPR004000">
    <property type="entry name" value="Actin"/>
</dbReference>
<dbReference type="InterPro" id="IPR043129">
    <property type="entry name" value="ATPase_NBD"/>
</dbReference>
<reference evidence="1" key="1">
    <citation type="submission" date="2020-04" db="EMBL/GenBank/DDBJ databases">
        <authorList>
            <person name="Alioto T."/>
            <person name="Alioto T."/>
            <person name="Gomez Garrido J."/>
        </authorList>
    </citation>
    <scope>NUCLEOTIDE SEQUENCE</scope>
    <source>
        <strain evidence="1">A484AB</strain>
    </source>
</reference>
<comment type="caution">
    <text evidence="1">The sequence shown here is derived from an EMBL/GenBank/DDBJ whole genome shotgun (WGS) entry which is preliminary data.</text>
</comment>
<proteinExistence type="predicted"/>
<dbReference type="OrthoDB" id="6220758at2759"/>
<dbReference type="AlphaFoldDB" id="A0A6S7I2R1"/>
<dbReference type="Pfam" id="PF00022">
    <property type="entry name" value="Actin"/>
    <property type="match status" value="1"/>
</dbReference>
<name>A0A6S7I2R1_PARCT</name>
<gene>
    <name evidence="1" type="ORF">PACLA_8A061675</name>
</gene>
<protein>
    <submittedName>
        <fullName evidence="1">Actin-related 6</fullName>
    </submittedName>
</protein>
<dbReference type="EMBL" id="CACRXK020003994">
    <property type="protein sequence ID" value="CAB4001071.1"/>
    <property type="molecule type" value="Genomic_DNA"/>
</dbReference>
<feature type="non-terminal residue" evidence="1">
    <location>
        <position position="80"/>
    </location>
</feature>
<keyword evidence="2" id="KW-1185">Reference proteome</keyword>
<evidence type="ECO:0000313" key="2">
    <source>
        <dbReference type="Proteomes" id="UP001152795"/>
    </source>
</evidence>
<dbReference type="Gene3D" id="3.30.420.40">
    <property type="match status" value="1"/>
</dbReference>
<dbReference type="SUPFAM" id="SSF53067">
    <property type="entry name" value="Actin-like ATPase domain"/>
    <property type="match status" value="1"/>
</dbReference>
<accession>A0A6S7I2R1</accession>
<sequence>MAARRLIVDNGASSIKVGFNDTESPRVIPNSVFKVKSERRKVFVGDQIDECKDYSGLFYVLAFQKGLLLNWGVEKQTCLL</sequence>
<evidence type="ECO:0000313" key="1">
    <source>
        <dbReference type="EMBL" id="CAB4001071.1"/>
    </source>
</evidence>
<organism evidence="1 2">
    <name type="scientific">Paramuricea clavata</name>
    <name type="common">Red gorgonian</name>
    <name type="synonym">Violescent sea-whip</name>
    <dbReference type="NCBI Taxonomy" id="317549"/>
    <lineage>
        <taxon>Eukaryota</taxon>
        <taxon>Metazoa</taxon>
        <taxon>Cnidaria</taxon>
        <taxon>Anthozoa</taxon>
        <taxon>Octocorallia</taxon>
        <taxon>Malacalcyonacea</taxon>
        <taxon>Plexauridae</taxon>
        <taxon>Paramuricea</taxon>
    </lineage>
</organism>
<dbReference type="Proteomes" id="UP001152795">
    <property type="component" value="Unassembled WGS sequence"/>
</dbReference>